<feature type="signal peptide" evidence="3">
    <location>
        <begin position="1"/>
        <end position="21"/>
    </location>
</feature>
<dbReference type="STRING" id="797419.SAMN05216556_10824"/>
<dbReference type="InterPro" id="IPR026444">
    <property type="entry name" value="Secre_tail"/>
</dbReference>
<dbReference type="InterPro" id="IPR052025">
    <property type="entry name" value="Xyloglucanase_GH74"/>
</dbReference>
<dbReference type="Pfam" id="PF18962">
    <property type="entry name" value="Por_Secre_tail"/>
    <property type="match status" value="1"/>
</dbReference>
<evidence type="ECO:0000313" key="6">
    <source>
        <dbReference type="EMBL" id="SHI91730.1"/>
    </source>
</evidence>
<dbReference type="SUPFAM" id="SSF50939">
    <property type="entry name" value="Sialidases"/>
    <property type="match status" value="1"/>
</dbReference>
<feature type="domain" description="Secretion system C-terminal sorting" evidence="5">
    <location>
        <begin position="701"/>
        <end position="767"/>
    </location>
</feature>
<dbReference type="Pfam" id="PF15902">
    <property type="entry name" value="Sortilin-Vps10"/>
    <property type="match status" value="1"/>
</dbReference>
<dbReference type="AlphaFoldDB" id="A0A1M6F230"/>
<evidence type="ECO:0000259" key="5">
    <source>
        <dbReference type="Pfam" id="PF18962"/>
    </source>
</evidence>
<dbReference type="PANTHER" id="PTHR43739:SF5">
    <property type="entry name" value="EXO-ALPHA-SIALIDASE"/>
    <property type="match status" value="1"/>
</dbReference>
<evidence type="ECO:0000313" key="7">
    <source>
        <dbReference type="Proteomes" id="UP000184172"/>
    </source>
</evidence>
<organism evidence="6 7">
    <name type="scientific">Aequorivita viscosa</name>
    <dbReference type="NCBI Taxonomy" id="797419"/>
    <lineage>
        <taxon>Bacteria</taxon>
        <taxon>Pseudomonadati</taxon>
        <taxon>Bacteroidota</taxon>
        <taxon>Flavobacteriia</taxon>
        <taxon>Flavobacteriales</taxon>
        <taxon>Flavobacteriaceae</taxon>
        <taxon>Aequorivita</taxon>
    </lineage>
</organism>
<gene>
    <name evidence="6" type="ORF">SAMN04487908_10723</name>
</gene>
<protein>
    <submittedName>
        <fullName evidence="6">Por secretion system C-terminal sorting domain-containing protein</fullName>
    </submittedName>
</protein>
<dbReference type="InterPro" id="IPR036278">
    <property type="entry name" value="Sialidase_sf"/>
</dbReference>
<keyword evidence="1 3" id="KW-0732">Signal</keyword>
<reference evidence="7" key="1">
    <citation type="submission" date="2016-11" db="EMBL/GenBank/DDBJ databases">
        <authorList>
            <person name="Varghese N."/>
            <person name="Submissions S."/>
        </authorList>
    </citation>
    <scope>NUCLEOTIDE SEQUENCE [LARGE SCALE GENOMIC DNA]</scope>
    <source>
        <strain evidence="7">DSM 26349</strain>
    </source>
</reference>
<keyword evidence="7" id="KW-1185">Reference proteome</keyword>
<dbReference type="Gene3D" id="2.130.10.10">
    <property type="entry name" value="YVTN repeat-like/Quinoprotein amine dehydrogenase"/>
    <property type="match status" value="3"/>
</dbReference>
<dbReference type="RefSeq" id="WP_083540683.1">
    <property type="nucleotide sequence ID" value="NZ_FNNS01000008.1"/>
</dbReference>
<feature type="domain" description="Sortilin N-terminal" evidence="4">
    <location>
        <begin position="213"/>
        <end position="318"/>
    </location>
</feature>
<evidence type="ECO:0000256" key="3">
    <source>
        <dbReference type="SAM" id="SignalP"/>
    </source>
</evidence>
<keyword evidence="2" id="KW-0677">Repeat</keyword>
<dbReference type="SUPFAM" id="SSF110296">
    <property type="entry name" value="Oligoxyloglucan reducing end-specific cellobiohydrolase"/>
    <property type="match status" value="2"/>
</dbReference>
<dbReference type="CDD" id="cd15482">
    <property type="entry name" value="Sialidase_non-viral"/>
    <property type="match status" value="1"/>
</dbReference>
<name>A0A1M6F230_9FLAO</name>
<dbReference type="Proteomes" id="UP000184172">
    <property type="component" value="Unassembled WGS sequence"/>
</dbReference>
<dbReference type="NCBIfam" id="TIGR04183">
    <property type="entry name" value="Por_Secre_tail"/>
    <property type="match status" value="1"/>
</dbReference>
<sequence length="770" mass="85750">MLRTITLFTCLLMGFVFTANAQMEFSANPEYGQIFDIVYDNDQENTLYARTVGNHIVKSEDSGQTWEILYSEPMDQYCTLSALRLMNDGDNLSFIVKAEGTDYNKVVIINPEDGSVERTFSAPNSHQSDILIASYDVYEADNDIAILHTTFSVDFNFTSEVFFTTDGGISWESIYYAPHNGGISVNNVAIAPDDANKLFIMRGVATGRDFGGLYLSLDGGDTWTEKIAGNNYSAITFNPNNPQDILLGTFYGFDSHQENLYRSLDGGDTWNIVPITWTSMSSDHINQIAFNPTNTDNIIVLEENEIAISTDNGVTWENHVYPEINPEAYHYGLSVTFNPFTANEVIIGTDFYPLKSIDGGVTLEKLENPLVNSTGRIDFFTSPTETHLYYGLRNGYIHRNMDTGEEAEVRMRSLNNSFGATTFPYADKEVAGRIFNSARFGWDSTLEMSTDHGQTYMALYTTMEFLNIYELATAPTNSNIVWFSFGDKIKRIDVTDPAAPVVDDITLPIMELCHGLVIDPIDESRVVIAQGSKVFVTTDGGLTWDEASEGLENLEEGRDTILKIAINPLDSDEYVLTSTKGIFLSEDAGLTWTQVFEEFVENIAFSSETDGHIVAINHYSDGFLFPQSETRIIYSTDSGETWEIIPGEALEYLNAGSSAIQFHEDNADVYFGTFDTGLVKYNIELVTLGTTDMAQSHEVSLFPNPATDFINVSSESSAVKNVTIYTVTGQEILHVSGNTQQIDISMLRAGMHLIKIETEKGTTFKRLLKR</sequence>
<feature type="chain" id="PRO_5009917267" evidence="3">
    <location>
        <begin position="22"/>
        <end position="770"/>
    </location>
</feature>
<dbReference type="OrthoDB" id="9757947at2"/>
<accession>A0A1M6F230</accession>
<dbReference type="InterPro" id="IPR031778">
    <property type="entry name" value="Sortilin_N"/>
</dbReference>
<evidence type="ECO:0000256" key="1">
    <source>
        <dbReference type="ARBA" id="ARBA00022729"/>
    </source>
</evidence>
<dbReference type="EMBL" id="FQYV01000007">
    <property type="protein sequence ID" value="SHI91730.1"/>
    <property type="molecule type" value="Genomic_DNA"/>
</dbReference>
<dbReference type="GO" id="GO:0010411">
    <property type="term" value="P:xyloglucan metabolic process"/>
    <property type="evidence" value="ECO:0007669"/>
    <property type="project" value="TreeGrafter"/>
</dbReference>
<evidence type="ECO:0000256" key="2">
    <source>
        <dbReference type="ARBA" id="ARBA00022737"/>
    </source>
</evidence>
<dbReference type="PANTHER" id="PTHR43739">
    <property type="entry name" value="XYLOGLUCANASE (EUROFUNG)"/>
    <property type="match status" value="1"/>
</dbReference>
<evidence type="ECO:0000259" key="4">
    <source>
        <dbReference type="Pfam" id="PF15902"/>
    </source>
</evidence>
<dbReference type="InterPro" id="IPR015943">
    <property type="entry name" value="WD40/YVTN_repeat-like_dom_sf"/>
</dbReference>
<proteinExistence type="predicted"/>